<name>A0A4R0Z5H6_9GAMM</name>
<dbReference type="GO" id="GO:0071978">
    <property type="term" value="P:bacterial-type flagellum-dependent swarming motility"/>
    <property type="evidence" value="ECO:0007669"/>
    <property type="project" value="TreeGrafter"/>
</dbReference>
<evidence type="ECO:0000259" key="5">
    <source>
        <dbReference type="Pfam" id="PF26294"/>
    </source>
</evidence>
<dbReference type="InterPro" id="IPR001543">
    <property type="entry name" value="FliN-like_C"/>
</dbReference>
<dbReference type="Pfam" id="PF01052">
    <property type="entry name" value="FliMN_C"/>
    <property type="match status" value="1"/>
</dbReference>
<dbReference type="SUPFAM" id="SSF101801">
    <property type="entry name" value="Surface presentation of antigens (SPOA)"/>
    <property type="match status" value="1"/>
</dbReference>
<accession>A0A4R0Z5H6</accession>
<organism evidence="7 8">
    <name type="scientific">Dyella soli</name>
    <dbReference type="NCBI Taxonomy" id="522319"/>
    <lineage>
        <taxon>Bacteria</taxon>
        <taxon>Pseudomonadati</taxon>
        <taxon>Pseudomonadota</taxon>
        <taxon>Gammaproteobacteria</taxon>
        <taxon>Lysobacterales</taxon>
        <taxon>Rhodanobacteraceae</taxon>
        <taxon>Dyella</taxon>
    </lineage>
</organism>
<sequence>MDGCQRSLVAATPHRSHAASPPCPCTIRWSRARHGDRDIRRCSRRAQARSIGIVLAMTWTMPGLRRIDTAMLERQRALERARAAGVCACWDELDPAVWYVRCRLHSSSGRATAWIRLADWAAFLWPSLADIAWDALSVEDARDLLGADTHRLCLALGGAAQPRLDYVERAPASDAMDVLRINSVAGDVWIDRLDWLQPASLPLRIGRSLPLEVTWELARLRVSARLLERMRVGDVLLCQSLTYTAYVEGTPVFRYSLQEHIVTIETSAQTVGTVALPDIPLNEMVELKDLPVDVSVVLCRKAYTLEELAGWGEGASIVLPQDVHCDVELVVNGRCMAHGELVQVGDRLAVQIHRSRLR</sequence>
<evidence type="ECO:0000256" key="2">
    <source>
        <dbReference type="ARBA" id="ARBA00021925"/>
    </source>
</evidence>
<gene>
    <name evidence="7" type="ORF">EZM97_10600</name>
</gene>
<evidence type="ECO:0000259" key="4">
    <source>
        <dbReference type="Pfam" id="PF01052"/>
    </source>
</evidence>
<dbReference type="GO" id="GO:0009306">
    <property type="term" value="P:protein secretion"/>
    <property type="evidence" value="ECO:0007669"/>
    <property type="project" value="InterPro"/>
</dbReference>
<dbReference type="EMBL" id="SJTG01000001">
    <property type="protein sequence ID" value="TCI13680.1"/>
    <property type="molecule type" value="Genomic_DNA"/>
</dbReference>
<dbReference type="AlphaFoldDB" id="A0A4R0Z5H6"/>
<feature type="domain" description="Flagellar motor switch protein FliN-like C-terminal" evidence="4">
    <location>
        <begin position="286"/>
        <end position="354"/>
    </location>
</feature>
<dbReference type="InterPro" id="IPR058805">
    <property type="entry name" value="SpaO_FliMN_C_rel"/>
</dbReference>
<dbReference type="PRINTS" id="PR01339">
    <property type="entry name" value="TYPE3OMOPROT"/>
</dbReference>
<dbReference type="InterPro" id="IPR036429">
    <property type="entry name" value="SpoA-like_sf"/>
</dbReference>
<evidence type="ECO:0000259" key="6">
    <source>
        <dbReference type="Pfam" id="PF26304"/>
    </source>
</evidence>
<dbReference type="PANTHER" id="PTHR30034">
    <property type="entry name" value="FLAGELLAR MOTOR SWITCH PROTEIN FLIM"/>
    <property type="match status" value="1"/>
</dbReference>
<dbReference type="PANTHER" id="PTHR30034:SF5">
    <property type="entry name" value="SECRETION SYSTEM APPARATUS PROTEIN SSAQ"/>
    <property type="match status" value="1"/>
</dbReference>
<dbReference type="Proteomes" id="UP000291822">
    <property type="component" value="Unassembled WGS sequence"/>
</dbReference>
<evidence type="ECO:0000256" key="1">
    <source>
        <dbReference type="ARBA" id="ARBA00009226"/>
    </source>
</evidence>
<dbReference type="InterPro" id="IPR058804">
    <property type="entry name" value="SpaO_N"/>
</dbReference>
<keyword evidence="3" id="KW-0843">Virulence</keyword>
<feature type="domain" description="SpaO N-terminal" evidence="5">
    <location>
        <begin position="64"/>
        <end position="193"/>
    </location>
</feature>
<feature type="domain" description="SpaO FliM/N C-terminal related" evidence="6">
    <location>
        <begin position="209"/>
        <end position="267"/>
    </location>
</feature>
<dbReference type="Pfam" id="PF26304">
    <property type="entry name" value="FliMN_C_rel"/>
    <property type="match status" value="1"/>
</dbReference>
<dbReference type="GO" id="GO:0050918">
    <property type="term" value="P:positive chemotaxis"/>
    <property type="evidence" value="ECO:0007669"/>
    <property type="project" value="TreeGrafter"/>
</dbReference>
<dbReference type="InterPro" id="IPR003283">
    <property type="entry name" value="T3SS_OMP_SpaO"/>
</dbReference>
<proteinExistence type="inferred from homology"/>
<dbReference type="Gene3D" id="2.30.330.10">
    <property type="entry name" value="SpoA-like"/>
    <property type="match status" value="1"/>
</dbReference>
<evidence type="ECO:0000256" key="3">
    <source>
        <dbReference type="ARBA" id="ARBA00023026"/>
    </source>
</evidence>
<evidence type="ECO:0000313" key="7">
    <source>
        <dbReference type="EMBL" id="TCI13680.1"/>
    </source>
</evidence>
<protein>
    <recommendedName>
        <fullName evidence="2">Surface presentation of antigens protein SpaO</fullName>
    </recommendedName>
</protein>
<comment type="similarity">
    <text evidence="1">Belongs to the FliN/MopA/SpaO family.</text>
</comment>
<dbReference type="Pfam" id="PF26294">
    <property type="entry name" value="SpaO_N"/>
    <property type="match status" value="1"/>
</dbReference>
<evidence type="ECO:0000313" key="8">
    <source>
        <dbReference type="Proteomes" id="UP000291822"/>
    </source>
</evidence>
<comment type="caution">
    <text evidence="7">The sequence shown here is derived from an EMBL/GenBank/DDBJ whole genome shotgun (WGS) entry which is preliminary data.</text>
</comment>
<keyword evidence="8" id="KW-1185">Reference proteome</keyword>
<reference evidence="7 8" key="1">
    <citation type="submission" date="2019-02" db="EMBL/GenBank/DDBJ databases">
        <title>Dyella amyloliquefaciens sp. nov., isolated from forest soil.</title>
        <authorList>
            <person name="Gao Z.-H."/>
            <person name="Qiu L.-H."/>
        </authorList>
    </citation>
    <scope>NUCLEOTIDE SEQUENCE [LARGE SCALE GENOMIC DNA]</scope>
    <source>
        <strain evidence="7 8">KACC 12747</strain>
    </source>
</reference>